<proteinExistence type="predicted"/>
<name>A0ABP7QQI5_9ACTN</name>
<organism evidence="1 2">
    <name type="scientific">Streptomyces plumbiresistens</name>
    <dbReference type="NCBI Taxonomy" id="511811"/>
    <lineage>
        <taxon>Bacteria</taxon>
        <taxon>Bacillati</taxon>
        <taxon>Actinomycetota</taxon>
        <taxon>Actinomycetes</taxon>
        <taxon>Kitasatosporales</taxon>
        <taxon>Streptomycetaceae</taxon>
        <taxon>Streptomyces</taxon>
    </lineage>
</organism>
<dbReference type="EMBL" id="BAAAZX010000004">
    <property type="protein sequence ID" value="GAA3985749.1"/>
    <property type="molecule type" value="Genomic_DNA"/>
</dbReference>
<accession>A0ABP7QQI5</accession>
<comment type="caution">
    <text evidence="1">The sequence shown here is derived from an EMBL/GenBank/DDBJ whole genome shotgun (WGS) entry which is preliminary data.</text>
</comment>
<gene>
    <name evidence="1" type="ORF">GCM10022232_18230</name>
</gene>
<keyword evidence="2" id="KW-1185">Reference proteome</keyword>
<dbReference type="Proteomes" id="UP001500456">
    <property type="component" value="Unassembled WGS sequence"/>
</dbReference>
<protein>
    <submittedName>
        <fullName evidence="1">Uncharacterized protein</fullName>
    </submittedName>
</protein>
<reference evidence="2" key="1">
    <citation type="journal article" date="2019" name="Int. J. Syst. Evol. Microbiol.">
        <title>The Global Catalogue of Microorganisms (GCM) 10K type strain sequencing project: providing services to taxonomists for standard genome sequencing and annotation.</title>
        <authorList>
            <consortium name="The Broad Institute Genomics Platform"/>
            <consortium name="The Broad Institute Genome Sequencing Center for Infectious Disease"/>
            <person name="Wu L."/>
            <person name="Ma J."/>
        </authorList>
    </citation>
    <scope>NUCLEOTIDE SEQUENCE [LARGE SCALE GENOMIC DNA]</scope>
    <source>
        <strain evidence="2">JCM 16924</strain>
    </source>
</reference>
<evidence type="ECO:0000313" key="1">
    <source>
        <dbReference type="EMBL" id="GAA3985749.1"/>
    </source>
</evidence>
<evidence type="ECO:0000313" key="2">
    <source>
        <dbReference type="Proteomes" id="UP001500456"/>
    </source>
</evidence>
<sequence length="154" mass="16393">MTSLIKPVQAASTGQPAYSQTFPCEPSTARIGRKLVRYVLGAVVHDVQELQAVRVGPDVGLLEQFAGRPDGEGFALVELAGRQMPPAVAVGVASLREQDLAARAEKDMGFDGGCAGRPLMIPGGWGGDWVSVSEGRALQVVDHAQHRLPYRRSC</sequence>